<name>T5LQJ9_9BURK</name>
<feature type="compositionally biased region" description="Basic and acidic residues" evidence="1">
    <location>
        <begin position="48"/>
        <end position="62"/>
    </location>
</feature>
<evidence type="ECO:0000313" key="3">
    <source>
        <dbReference type="Proteomes" id="UP000003973"/>
    </source>
</evidence>
<evidence type="ECO:0000256" key="1">
    <source>
        <dbReference type="SAM" id="MobiDB-lite"/>
    </source>
</evidence>
<feature type="region of interest" description="Disordered" evidence="1">
    <location>
        <begin position="1"/>
        <end position="62"/>
    </location>
</feature>
<sequence length="163" mass="17645">MFSGNNALKNPGEMPAYGGKRAHWPETEVAPGRYALPFQGQRPQTGMRDARKRLSPDRVASDRKGVVLQGARYCFPFVPENRPEPDTKRIARSSPFSGRFFCGPFFSGRFREGGFSHDSGKGADFAKSMTMAMPASAQNAPAPNTDEYPSAVAMTPVTGPVAA</sequence>
<dbReference type="Proteomes" id="UP000003973">
    <property type="component" value="Unassembled WGS sequence"/>
</dbReference>
<dbReference type="AlphaFoldDB" id="T5LQJ9"/>
<accession>T5LQJ9</accession>
<dbReference type="HOGENOM" id="CLU_1625436_0_0_4"/>
<comment type="caution">
    <text evidence="2">The sequence shown here is derived from an EMBL/GenBank/DDBJ whole genome shotgun (WGS) entry which is preliminary data.</text>
</comment>
<organism evidence="2 3">
    <name type="scientific">Oxalobacter paraformigenes</name>
    <dbReference type="NCBI Taxonomy" id="556268"/>
    <lineage>
        <taxon>Bacteria</taxon>
        <taxon>Pseudomonadati</taxon>
        <taxon>Pseudomonadota</taxon>
        <taxon>Betaproteobacteria</taxon>
        <taxon>Burkholderiales</taxon>
        <taxon>Oxalobacteraceae</taxon>
        <taxon>Oxalobacter</taxon>
    </lineage>
</organism>
<evidence type="ECO:0000313" key="2">
    <source>
        <dbReference type="EMBL" id="EQM95215.1"/>
    </source>
</evidence>
<reference evidence="2" key="1">
    <citation type="submission" date="2011-10" db="EMBL/GenBank/DDBJ databases">
        <title>The Genome Sequence of Oxalobacter formigenes HOxBLS.</title>
        <authorList>
            <consortium name="The Broad Institute Genome Sequencing Platform"/>
            <person name="Earl A."/>
            <person name="Ward D."/>
            <person name="Feldgarden M."/>
            <person name="Gevers D."/>
            <person name="Allison M.J."/>
            <person name="Humphrey S."/>
            <person name="Young S.K."/>
            <person name="Zeng Q."/>
            <person name="Gargeya S."/>
            <person name="Fitzgerald M."/>
            <person name="Haas B."/>
            <person name="Abouelleil A."/>
            <person name="Alvarado L."/>
            <person name="Arachchi H.M."/>
            <person name="Berlin A."/>
            <person name="Brown A."/>
            <person name="Chapman S.B."/>
            <person name="Chen Z."/>
            <person name="Dunbar C."/>
            <person name="Freedman E."/>
            <person name="Gearin G."/>
            <person name="Goldberg J."/>
            <person name="Griggs A."/>
            <person name="Gujja S."/>
            <person name="Heiman D."/>
            <person name="Howarth C."/>
            <person name="Larson L."/>
            <person name="Lui A."/>
            <person name="MacDonald P.J.P."/>
            <person name="Montmayeur A."/>
            <person name="Murphy C."/>
            <person name="Neiman D."/>
            <person name="Pearson M."/>
            <person name="Priest M."/>
            <person name="Roberts A."/>
            <person name="Saif S."/>
            <person name="Shea T."/>
            <person name="Shenoy N."/>
            <person name="Sisk P."/>
            <person name="Stolte C."/>
            <person name="Sykes S."/>
            <person name="Wortman J."/>
            <person name="Nusbaum C."/>
            <person name="Birren B."/>
        </authorList>
    </citation>
    <scope>NUCLEOTIDE SEQUENCE [LARGE SCALE GENOMIC DNA]</scope>
    <source>
        <strain evidence="2">HOxBLS</strain>
    </source>
</reference>
<keyword evidence="3" id="KW-1185">Reference proteome</keyword>
<proteinExistence type="predicted"/>
<gene>
    <name evidence="2" type="ORF">OFAG_02240</name>
</gene>
<protein>
    <submittedName>
        <fullName evidence="2">Uncharacterized protein</fullName>
    </submittedName>
</protein>
<dbReference type="EMBL" id="ACDP02000021">
    <property type="protein sequence ID" value="EQM95215.1"/>
    <property type="molecule type" value="Genomic_DNA"/>
</dbReference>